<dbReference type="Proteomes" id="UP001621418">
    <property type="component" value="Chromosome"/>
</dbReference>
<gene>
    <name evidence="1" type="ORF">OG308_21620</name>
</gene>
<evidence type="ECO:0000313" key="1">
    <source>
        <dbReference type="EMBL" id="WTY33930.1"/>
    </source>
</evidence>
<name>A0ABZ1N211_9NOCA</name>
<sequence>MDECVEPGRITVDYSHLFPGVVVRADRIADEFDVVFSDGVRTEAGILHDDDGSAALDVVGYATAAGTMLPGRIWPIISIEDVGSEVNIALGPYLR</sequence>
<dbReference type="RefSeq" id="WP_056820081.1">
    <property type="nucleotide sequence ID" value="NZ_CP108014.1"/>
</dbReference>
<dbReference type="GeneID" id="91376760"/>
<organism evidence="1 2">
    <name type="scientific">Nocardia salmonicida</name>
    <dbReference type="NCBI Taxonomy" id="53431"/>
    <lineage>
        <taxon>Bacteria</taxon>
        <taxon>Bacillati</taxon>
        <taxon>Actinomycetota</taxon>
        <taxon>Actinomycetes</taxon>
        <taxon>Mycobacteriales</taxon>
        <taxon>Nocardiaceae</taxon>
        <taxon>Nocardia</taxon>
    </lineage>
</organism>
<proteinExistence type="predicted"/>
<reference evidence="1 2" key="1">
    <citation type="submission" date="2022-10" db="EMBL/GenBank/DDBJ databases">
        <title>The complete genomes of actinobacterial strains from the NBC collection.</title>
        <authorList>
            <person name="Joergensen T.S."/>
            <person name="Alvarez Arevalo M."/>
            <person name="Sterndorff E.B."/>
            <person name="Faurdal D."/>
            <person name="Vuksanovic O."/>
            <person name="Mourched A.-S."/>
            <person name="Charusanti P."/>
            <person name="Shaw S."/>
            <person name="Blin K."/>
            <person name="Weber T."/>
        </authorList>
    </citation>
    <scope>NUCLEOTIDE SEQUENCE [LARGE SCALE GENOMIC DNA]</scope>
    <source>
        <strain evidence="1 2">NBC_01413</strain>
    </source>
</reference>
<dbReference type="EMBL" id="CP109527">
    <property type="protein sequence ID" value="WTY33930.1"/>
    <property type="molecule type" value="Genomic_DNA"/>
</dbReference>
<protein>
    <submittedName>
        <fullName evidence="1">Uncharacterized protein</fullName>
    </submittedName>
</protein>
<keyword evidence="2" id="KW-1185">Reference proteome</keyword>
<evidence type="ECO:0000313" key="2">
    <source>
        <dbReference type="Proteomes" id="UP001621418"/>
    </source>
</evidence>
<accession>A0ABZ1N211</accession>